<sequence>MHIDEEQKSLSFMGVHSDLDHRDKEIIESENKVQPSENGANKYAYKCSHYDQTNHSKSRCFELVVIETHREYDIVGRPQMMMVIDSSASDHLIFDSSQMEYQEEVQTLDYDVCISTKVPPNNQDMSVVDTSINLDSYNSTSGDNNDTKNGNDSQICNRNSGFIDASVINLEDAPIIRPVRTVS</sequence>
<gene>
    <name evidence="1" type="ORF">DKX38_028237</name>
</gene>
<dbReference type="EMBL" id="VDCV01000018">
    <property type="protein sequence ID" value="KAB5514331.1"/>
    <property type="molecule type" value="Genomic_DNA"/>
</dbReference>
<accession>A0A5N5J5A6</accession>
<dbReference type="AlphaFoldDB" id="A0A5N5J5A6"/>
<comment type="caution">
    <text evidence="1">The sequence shown here is derived from an EMBL/GenBank/DDBJ whole genome shotgun (WGS) entry which is preliminary data.</text>
</comment>
<organism evidence="1 2">
    <name type="scientific">Salix brachista</name>
    <dbReference type="NCBI Taxonomy" id="2182728"/>
    <lineage>
        <taxon>Eukaryota</taxon>
        <taxon>Viridiplantae</taxon>
        <taxon>Streptophyta</taxon>
        <taxon>Embryophyta</taxon>
        <taxon>Tracheophyta</taxon>
        <taxon>Spermatophyta</taxon>
        <taxon>Magnoliopsida</taxon>
        <taxon>eudicotyledons</taxon>
        <taxon>Gunneridae</taxon>
        <taxon>Pentapetalae</taxon>
        <taxon>rosids</taxon>
        <taxon>fabids</taxon>
        <taxon>Malpighiales</taxon>
        <taxon>Salicaceae</taxon>
        <taxon>Saliceae</taxon>
        <taxon>Salix</taxon>
    </lineage>
</organism>
<name>A0A5N5J5A6_9ROSI</name>
<evidence type="ECO:0000313" key="1">
    <source>
        <dbReference type="EMBL" id="KAB5514331.1"/>
    </source>
</evidence>
<dbReference type="Proteomes" id="UP000326939">
    <property type="component" value="Chromosome 18"/>
</dbReference>
<keyword evidence="2" id="KW-1185">Reference proteome</keyword>
<reference evidence="2" key="1">
    <citation type="journal article" date="2019" name="Gigascience">
        <title>De novo genome assembly of the endangered Acer yangbiense, a plant species with extremely small populations endemic to Yunnan Province, China.</title>
        <authorList>
            <person name="Yang J."/>
            <person name="Wariss H.M."/>
            <person name="Tao L."/>
            <person name="Zhang R."/>
            <person name="Yun Q."/>
            <person name="Hollingsworth P."/>
            <person name="Dao Z."/>
            <person name="Luo G."/>
            <person name="Guo H."/>
            <person name="Ma Y."/>
            <person name="Sun W."/>
        </authorList>
    </citation>
    <scope>NUCLEOTIDE SEQUENCE [LARGE SCALE GENOMIC DNA]</scope>
    <source>
        <strain evidence="2">cv. br00</strain>
    </source>
</reference>
<evidence type="ECO:0000313" key="2">
    <source>
        <dbReference type="Proteomes" id="UP000326939"/>
    </source>
</evidence>
<protein>
    <submittedName>
        <fullName evidence="1">Uncharacterized protein</fullName>
    </submittedName>
</protein>
<proteinExistence type="predicted"/>